<feature type="transmembrane region" description="Helical" evidence="1">
    <location>
        <begin position="295"/>
        <end position="313"/>
    </location>
</feature>
<feature type="transmembrane region" description="Helical" evidence="1">
    <location>
        <begin position="225"/>
        <end position="246"/>
    </location>
</feature>
<keyword evidence="3" id="KW-1185">Reference proteome</keyword>
<protein>
    <submittedName>
        <fullName evidence="2">DUF4153 domain-containing protein</fullName>
    </submittedName>
</protein>
<keyword evidence="1" id="KW-1133">Transmembrane helix</keyword>
<dbReference type="InterPro" id="IPR025291">
    <property type="entry name" value="DUF4153"/>
</dbReference>
<feature type="transmembrane region" description="Helical" evidence="1">
    <location>
        <begin position="147"/>
        <end position="172"/>
    </location>
</feature>
<proteinExistence type="predicted"/>
<feature type="transmembrane region" description="Helical" evidence="1">
    <location>
        <begin position="50"/>
        <end position="70"/>
    </location>
</feature>
<sequence length="625" mass="72491">MKFLSLKYLLTNAKSSFLRFPLVILSSFIAVVISIILVEYDDEIINKLPYINTLLTFYLGVPLFFCIRIFNKKNNLSTKQQNLLQISGLVLLGIIYISLPSIESTHNTSVPYIRYGVYNVIVHLLVSFAPYIKTKELNGFWNYNKALFLRICTSVLYASFIYIGLILAIFAVKTLFDVQIHEKLYFDIYIVIIGLFNTWFFVAGVPENLNELQNITEYPKGLKIFTQYVLLPLLIIYLVILYIYTGKIMMLWDWPQGIVSYLVSGISILGFFNILLMYPYGKTQENEWIQKFSKAFYYLLIPLVVVLFIALSMRVADYGITLKRYAAIALAIWISIVCIYFIFKKNNIKFIPISLAIILFITSFGPWGMFSVSKKNQTKRLITFLNKYELIQDGKIKNEVLWEIDSLPKLYSKNKFSNANILPDSIHNELQSIINYLDDYHGFYSIRPLFTQNIDSLINIASNQNKYIYESRIYMESLGLKNGKKYKSNFASNSWFSFNQNTTILNVKEYDYLLPFLFNKNSSKSTHFDIDGSHYTFKRKKDLLILSSENDTIQVGIQQIANKLIKEYGTTSVKNIPTAKMSVVKTLNKVKFKIDFQNINLSDVDTLSINNINGNLYIKTYEKRH</sequence>
<dbReference type="Proteomes" id="UP001168642">
    <property type="component" value="Unassembled WGS sequence"/>
</dbReference>
<keyword evidence="1" id="KW-0812">Transmembrane</keyword>
<dbReference type="EMBL" id="JAUMIT010000001">
    <property type="protein sequence ID" value="MDO3693854.1"/>
    <property type="molecule type" value="Genomic_DNA"/>
</dbReference>
<evidence type="ECO:0000313" key="2">
    <source>
        <dbReference type="EMBL" id="MDO3693854.1"/>
    </source>
</evidence>
<name>A0ABT8VPF6_9FLAO</name>
<reference evidence="2" key="1">
    <citation type="submission" date="2023-07" db="EMBL/GenBank/DDBJ databases">
        <title>Wenyingzhuangia sp. chi5 genome sequencing and assembly.</title>
        <authorList>
            <person name="Park S."/>
        </authorList>
    </citation>
    <scope>NUCLEOTIDE SEQUENCE</scope>
    <source>
        <strain evidence="2">Chi5</strain>
    </source>
</reference>
<dbReference type="Pfam" id="PF13687">
    <property type="entry name" value="DUF4153"/>
    <property type="match status" value="1"/>
</dbReference>
<organism evidence="2 3">
    <name type="scientific">Wenyingzhuangia gilva</name>
    <dbReference type="NCBI Taxonomy" id="3057677"/>
    <lineage>
        <taxon>Bacteria</taxon>
        <taxon>Pseudomonadati</taxon>
        <taxon>Bacteroidota</taxon>
        <taxon>Flavobacteriia</taxon>
        <taxon>Flavobacteriales</taxon>
        <taxon>Flavobacteriaceae</taxon>
        <taxon>Wenyingzhuangia</taxon>
    </lineage>
</organism>
<feature type="transmembrane region" description="Helical" evidence="1">
    <location>
        <begin position="112"/>
        <end position="132"/>
    </location>
</feature>
<feature type="transmembrane region" description="Helical" evidence="1">
    <location>
        <begin position="325"/>
        <end position="343"/>
    </location>
</feature>
<keyword evidence="1" id="KW-0472">Membrane</keyword>
<evidence type="ECO:0000256" key="1">
    <source>
        <dbReference type="SAM" id="Phobius"/>
    </source>
</evidence>
<gene>
    <name evidence="2" type="ORF">QVZ41_03200</name>
</gene>
<accession>A0ABT8VPF6</accession>
<feature type="transmembrane region" description="Helical" evidence="1">
    <location>
        <begin position="184"/>
        <end position="205"/>
    </location>
</feature>
<comment type="caution">
    <text evidence="2">The sequence shown here is derived from an EMBL/GenBank/DDBJ whole genome shotgun (WGS) entry which is preliminary data.</text>
</comment>
<feature type="transmembrane region" description="Helical" evidence="1">
    <location>
        <begin position="258"/>
        <end position="280"/>
    </location>
</feature>
<feature type="transmembrane region" description="Helical" evidence="1">
    <location>
        <begin position="20"/>
        <end position="38"/>
    </location>
</feature>
<dbReference type="RefSeq" id="WP_302883103.1">
    <property type="nucleotide sequence ID" value="NZ_JAUMIT010000001.1"/>
</dbReference>
<feature type="transmembrane region" description="Helical" evidence="1">
    <location>
        <begin position="82"/>
        <end position="100"/>
    </location>
</feature>
<evidence type="ECO:0000313" key="3">
    <source>
        <dbReference type="Proteomes" id="UP001168642"/>
    </source>
</evidence>
<feature type="transmembrane region" description="Helical" evidence="1">
    <location>
        <begin position="349"/>
        <end position="370"/>
    </location>
</feature>